<dbReference type="PANTHER" id="PTHR48081:SF13">
    <property type="entry name" value="ALPHA_BETA HYDROLASE"/>
    <property type="match status" value="1"/>
</dbReference>
<feature type="chain" id="PRO_5046719739" evidence="3">
    <location>
        <begin position="20"/>
        <end position="325"/>
    </location>
</feature>
<reference evidence="5 6" key="1">
    <citation type="submission" date="2021-02" db="EMBL/GenBank/DDBJ databases">
        <title>Niveibacterium changnyeongensis HC41.</title>
        <authorList>
            <person name="Kang M."/>
        </authorList>
    </citation>
    <scope>NUCLEOTIDE SEQUENCE [LARGE SCALE GENOMIC DNA]</scope>
    <source>
        <strain evidence="5 6">HC41</strain>
    </source>
</reference>
<keyword evidence="6" id="KW-1185">Reference proteome</keyword>
<dbReference type="InterPro" id="IPR029058">
    <property type="entry name" value="AB_hydrolase_fold"/>
</dbReference>
<dbReference type="Proteomes" id="UP000663570">
    <property type="component" value="Chromosome"/>
</dbReference>
<name>A0ABX7M539_9RHOO</name>
<dbReference type="PANTHER" id="PTHR48081">
    <property type="entry name" value="AB HYDROLASE SUPERFAMILY PROTEIN C4A8.06C"/>
    <property type="match status" value="1"/>
</dbReference>
<accession>A0ABX7M539</accession>
<feature type="compositionally biased region" description="Pro residues" evidence="2">
    <location>
        <begin position="28"/>
        <end position="39"/>
    </location>
</feature>
<dbReference type="PROSITE" id="PS51257">
    <property type="entry name" value="PROKAR_LIPOPROTEIN"/>
    <property type="match status" value="1"/>
</dbReference>
<feature type="signal peptide" evidence="3">
    <location>
        <begin position="1"/>
        <end position="19"/>
    </location>
</feature>
<dbReference type="Pfam" id="PF20434">
    <property type="entry name" value="BD-FAE"/>
    <property type="match status" value="1"/>
</dbReference>
<dbReference type="RefSeq" id="WP_206254465.1">
    <property type="nucleotide sequence ID" value="NZ_CP071060.1"/>
</dbReference>
<evidence type="ECO:0000313" key="6">
    <source>
        <dbReference type="Proteomes" id="UP000663570"/>
    </source>
</evidence>
<feature type="region of interest" description="Disordered" evidence="2">
    <location>
        <begin position="20"/>
        <end position="41"/>
    </location>
</feature>
<feature type="domain" description="BD-FAE-like" evidence="4">
    <location>
        <begin position="91"/>
        <end position="227"/>
    </location>
</feature>
<dbReference type="InterPro" id="IPR050300">
    <property type="entry name" value="GDXG_lipolytic_enzyme"/>
</dbReference>
<keyword evidence="3" id="KW-0732">Signal</keyword>
<evidence type="ECO:0000256" key="3">
    <source>
        <dbReference type="SAM" id="SignalP"/>
    </source>
</evidence>
<dbReference type="InterPro" id="IPR049492">
    <property type="entry name" value="BD-FAE-like_dom"/>
</dbReference>
<gene>
    <name evidence="5" type="ORF">JY500_20855</name>
</gene>
<sequence>MRFTTTLAALFTVALTACGGGGDTTTTPEPPPGPPPPPTNGLYVSPQFDTTQIALYLDVPYSKRPNEGGVQYTSSLTKSVEIGTAELTLELDVAVPPNATASAPQPAVVWIHGGSFLAGSKEERRDDAMTYARAGYVAATINYRLTPDNQANPAIRVRAIQQATEDAMNAIRYLRANAARYHIDRNRIATIGTSAGGGISLINAIEADTLLNTVSDYPGFSAHVQAAIATGATLGESGIDTNSLFHFDASDSPVLLFHAKETDSVTGATWTGNVLPTQKAIVDAGGSCTVVAQDNMTHTVDLSLGGRWWPQLKPFLWEKLRLAAM</sequence>
<evidence type="ECO:0000259" key="4">
    <source>
        <dbReference type="Pfam" id="PF20434"/>
    </source>
</evidence>
<protein>
    <submittedName>
        <fullName evidence="5">Alpha/beta hydrolase fold domain-containing protein</fullName>
    </submittedName>
</protein>
<evidence type="ECO:0000256" key="2">
    <source>
        <dbReference type="SAM" id="MobiDB-lite"/>
    </source>
</evidence>
<evidence type="ECO:0000313" key="5">
    <source>
        <dbReference type="EMBL" id="QSI76866.1"/>
    </source>
</evidence>
<dbReference type="EMBL" id="CP071060">
    <property type="protein sequence ID" value="QSI76866.1"/>
    <property type="molecule type" value="Genomic_DNA"/>
</dbReference>
<dbReference type="SUPFAM" id="SSF53474">
    <property type="entry name" value="alpha/beta-Hydrolases"/>
    <property type="match status" value="1"/>
</dbReference>
<proteinExistence type="predicted"/>
<organism evidence="5 6">
    <name type="scientific">Niveibacterium microcysteis</name>
    <dbReference type="NCBI Taxonomy" id="2811415"/>
    <lineage>
        <taxon>Bacteria</taxon>
        <taxon>Pseudomonadati</taxon>
        <taxon>Pseudomonadota</taxon>
        <taxon>Betaproteobacteria</taxon>
        <taxon>Rhodocyclales</taxon>
        <taxon>Rhodocyclaceae</taxon>
        <taxon>Niveibacterium</taxon>
    </lineage>
</organism>
<dbReference type="Gene3D" id="3.40.50.1820">
    <property type="entry name" value="alpha/beta hydrolase"/>
    <property type="match status" value="1"/>
</dbReference>
<keyword evidence="1 5" id="KW-0378">Hydrolase</keyword>
<dbReference type="GO" id="GO:0016787">
    <property type="term" value="F:hydrolase activity"/>
    <property type="evidence" value="ECO:0007669"/>
    <property type="project" value="UniProtKB-KW"/>
</dbReference>
<evidence type="ECO:0000256" key="1">
    <source>
        <dbReference type="ARBA" id="ARBA00022801"/>
    </source>
</evidence>